<evidence type="ECO:0000313" key="2">
    <source>
        <dbReference type="Proteomes" id="UP000712570"/>
    </source>
</evidence>
<dbReference type="Proteomes" id="UP000712570">
    <property type="component" value="Unassembled WGS sequence"/>
</dbReference>
<evidence type="ECO:0000313" key="1">
    <source>
        <dbReference type="EMBL" id="NHQ86783.1"/>
    </source>
</evidence>
<proteinExistence type="predicted"/>
<protein>
    <submittedName>
        <fullName evidence="1">Uncharacterized protein</fullName>
    </submittedName>
</protein>
<comment type="caution">
    <text evidence="1">The sequence shown here is derived from an EMBL/GenBank/DDBJ whole genome shotgun (WGS) entry which is preliminary data.</text>
</comment>
<dbReference type="EMBL" id="JAAOLX010000005">
    <property type="protein sequence ID" value="NHQ86783.1"/>
    <property type="molecule type" value="Genomic_DNA"/>
</dbReference>
<sequence length="216" mass="24074">MLVLIPAHPQHKSSRDIWINPAFVVSVKQVEDNYVLVTGGTEIVLVECGYNNQYCVVRVHYTQAEIVNFLNGSNEQATGITQSLLPANEKKDPAGVMPQSIPIAHWDHYSKDAVKEKPFELSINDQRESNGQLYADLGISCGHIDDMASVIMEVNTNPLTGDDDVPCIHVSFDASNNAISLYKIADRYLLTTETGVELEPFKGEFRGTSELMYWIK</sequence>
<accession>A0ABX0KQC5</accession>
<name>A0ABX0KQC5_9NEIS</name>
<gene>
    <name evidence="1" type="ORF">HA050_11705</name>
</gene>
<keyword evidence="2" id="KW-1185">Reference proteome</keyword>
<reference evidence="1 2" key="1">
    <citation type="submission" date="2020-03" db="EMBL/GenBank/DDBJ databases">
        <title>Draft genome sequence of environmentally isolated violet-colored cultures.</title>
        <authorList>
            <person name="Wilson H.S."/>
        </authorList>
    </citation>
    <scope>NUCLEOTIDE SEQUENCE [LARGE SCALE GENOMIC DNA]</scope>
    <source>
        <strain evidence="1 2">HSC-16F04</strain>
    </source>
</reference>
<organism evidence="1 2">
    <name type="scientific">Iodobacter violaceini</name>
    <dbReference type="NCBI Taxonomy" id="3044271"/>
    <lineage>
        <taxon>Bacteria</taxon>
        <taxon>Pseudomonadati</taxon>
        <taxon>Pseudomonadota</taxon>
        <taxon>Betaproteobacteria</taxon>
        <taxon>Neisseriales</taxon>
        <taxon>Chitinibacteraceae</taxon>
        <taxon>Iodobacter</taxon>
    </lineage>
</organism>
<dbReference type="RefSeq" id="WP_166826149.1">
    <property type="nucleotide sequence ID" value="NZ_JAAOLX010000005.1"/>
</dbReference>